<comment type="caution">
    <text evidence="8">The sequence shown here is derived from an EMBL/GenBank/DDBJ whole genome shotgun (WGS) entry which is preliminary data.</text>
</comment>
<protein>
    <recommendedName>
        <fullName evidence="7">Nuclear pore complex protein</fullName>
    </recommendedName>
</protein>
<reference evidence="8 9" key="1">
    <citation type="submission" date="2020-12" db="EMBL/GenBank/DDBJ databases">
        <title>Metabolic potential, ecology and presence of endohyphal bacteria is reflected in genomic diversity of Mucoromycotina.</title>
        <authorList>
            <person name="Muszewska A."/>
            <person name="Okrasinska A."/>
            <person name="Steczkiewicz K."/>
            <person name="Drgas O."/>
            <person name="Orlowska M."/>
            <person name="Perlinska-Lenart U."/>
            <person name="Aleksandrzak-Piekarczyk T."/>
            <person name="Szatraj K."/>
            <person name="Zielenkiewicz U."/>
            <person name="Pilsyk S."/>
            <person name="Malc E."/>
            <person name="Mieczkowski P."/>
            <person name="Kruszewska J.S."/>
            <person name="Biernat P."/>
            <person name="Pawlowska J."/>
        </authorList>
    </citation>
    <scope>NUCLEOTIDE SEQUENCE [LARGE SCALE GENOMIC DNA]</scope>
    <source>
        <strain evidence="8 9">CBS 142.35</strain>
    </source>
</reference>
<evidence type="ECO:0000313" key="8">
    <source>
        <dbReference type="EMBL" id="KAG2215084.1"/>
    </source>
</evidence>
<dbReference type="InterPro" id="IPR007252">
    <property type="entry name" value="Nup84/Nup107"/>
</dbReference>
<dbReference type="Gene3D" id="1.20.190.50">
    <property type="match status" value="1"/>
</dbReference>
<keyword evidence="3" id="KW-0653">Protein transport</keyword>
<proteinExistence type="inferred from homology"/>
<dbReference type="EMBL" id="JAEPRB010000547">
    <property type="protein sequence ID" value="KAG2215084.1"/>
    <property type="molecule type" value="Genomic_DNA"/>
</dbReference>
<dbReference type="AlphaFoldDB" id="A0A8H7RP02"/>
<evidence type="ECO:0000256" key="6">
    <source>
        <dbReference type="ARBA" id="ARBA00023242"/>
    </source>
</evidence>
<organism evidence="8 9">
    <name type="scientific">Circinella minor</name>
    <dbReference type="NCBI Taxonomy" id="1195481"/>
    <lineage>
        <taxon>Eukaryota</taxon>
        <taxon>Fungi</taxon>
        <taxon>Fungi incertae sedis</taxon>
        <taxon>Mucoromycota</taxon>
        <taxon>Mucoromycotina</taxon>
        <taxon>Mucoromycetes</taxon>
        <taxon>Mucorales</taxon>
        <taxon>Lichtheimiaceae</taxon>
        <taxon>Circinella</taxon>
    </lineage>
</organism>
<dbReference type="Pfam" id="PF04121">
    <property type="entry name" value="Nup84_Nup100"/>
    <property type="match status" value="1"/>
</dbReference>
<comment type="subunit">
    <text evidence="7">Part of the nuclear pore complex (NPC).</text>
</comment>
<dbReference type="Gene3D" id="1.10.3450.20">
    <property type="match status" value="1"/>
</dbReference>
<dbReference type="OrthoDB" id="3098at2759"/>
<dbReference type="Proteomes" id="UP000646827">
    <property type="component" value="Unassembled WGS sequence"/>
</dbReference>
<evidence type="ECO:0000256" key="7">
    <source>
        <dbReference type="RuleBase" id="RU365072"/>
    </source>
</evidence>
<accession>A0A8H7RP02</accession>
<dbReference type="GO" id="GO:0006606">
    <property type="term" value="P:protein import into nucleus"/>
    <property type="evidence" value="ECO:0007669"/>
    <property type="project" value="TreeGrafter"/>
</dbReference>
<evidence type="ECO:0000313" key="9">
    <source>
        <dbReference type="Proteomes" id="UP000646827"/>
    </source>
</evidence>
<comment type="similarity">
    <text evidence="7">Belongs to the nucleoporin Nup84/Nup107 family.</text>
</comment>
<evidence type="ECO:0000256" key="4">
    <source>
        <dbReference type="ARBA" id="ARBA00023010"/>
    </source>
</evidence>
<dbReference type="GO" id="GO:0031965">
    <property type="term" value="C:nuclear membrane"/>
    <property type="evidence" value="ECO:0007669"/>
    <property type="project" value="UniProtKB-SubCell"/>
</dbReference>
<dbReference type="GO" id="GO:0000973">
    <property type="term" value="P:post-transcriptional tethering of RNA polymerase II gene DNA at nuclear periphery"/>
    <property type="evidence" value="ECO:0007669"/>
    <property type="project" value="TreeGrafter"/>
</dbReference>
<keyword evidence="1 7" id="KW-0813">Transport</keyword>
<name>A0A8H7RP02_9FUNG</name>
<keyword evidence="4 7" id="KW-0811">Translocation</keyword>
<evidence type="ECO:0000256" key="2">
    <source>
        <dbReference type="ARBA" id="ARBA00022816"/>
    </source>
</evidence>
<keyword evidence="7" id="KW-0472">Membrane</keyword>
<keyword evidence="6 7" id="KW-0539">Nucleus</keyword>
<comment type="function">
    <text evidence="7">Functions as a component of the nuclear pore complex (NPC).</text>
</comment>
<keyword evidence="2" id="KW-0509">mRNA transport</keyword>
<dbReference type="PANTHER" id="PTHR13003">
    <property type="entry name" value="NUP107-RELATED"/>
    <property type="match status" value="1"/>
</dbReference>
<keyword evidence="9" id="KW-1185">Reference proteome</keyword>
<dbReference type="GO" id="GO:0031080">
    <property type="term" value="C:nuclear pore outer ring"/>
    <property type="evidence" value="ECO:0007669"/>
    <property type="project" value="TreeGrafter"/>
</dbReference>
<keyword evidence="5 7" id="KW-0906">Nuclear pore complex</keyword>
<evidence type="ECO:0000256" key="5">
    <source>
        <dbReference type="ARBA" id="ARBA00023132"/>
    </source>
</evidence>
<gene>
    <name evidence="8" type="ORF">INT45_003151</name>
</gene>
<dbReference type="GO" id="GO:0017056">
    <property type="term" value="F:structural constituent of nuclear pore"/>
    <property type="evidence" value="ECO:0007669"/>
    <property type="project" value="UniProtKB-UniRule"/>
</dbReference>
<dbReference type="PANTHER" id="PTHR13003:SF2">
    <property type="entry name" value="NUCLEAR PORE COMPLEX PROTEIN NUP107"/>
    <property type="match status" value="1"/>
</dbReference>
<dbReference type="GO" id="GO:0006406">
    <property type="term" value="P:mRNA export from nucleus"/>
    <property type="evidence" value="ECO:0007669"/>
    <property type="project" value="TreeGrafter"/>
</dbReference>
<comment type="subcellular location">
    <subcellularLocation>
        <location evidence="7">Nucleus</location>
        <location evidence="7">Nuclear pore complex</location>
    </subcellularLocation>
    <subcellularLocation>
        <location evidence="7">Nucleus membrane</location>
    </subcellularLocation>
</comment>
<sequence length="468" mass="54653">MNAEKILNACDFDLDSAFVEVLDNHQNHFGTSQLLNDLSSLVRCRSNDLERTKNRSKSSEIELLIQEQHVWDLLETISSLRHGNTKEAIRLSEREDEPWRTMLLARHVNDTQRIKGGYLVEWLPDQRTAWRETNELIQSQDEVDQYEAAVNGIIMGDINQVLPVCHSWEDVVWAYYNTQVVKSIDDQIYELKDQSSFLLNNEYVKLAKEKDNSESNTGILFFHNAILAILSDHISQFITNVDITTSFDIHTRELVLRFISALIIYYHEHMNKPLTDQVYKILRQYAELNGKRNTLRPKVLSYYAAYLPQTLQIDLVSEFFSNYDWDEDEQSILYDMGRQFNLNIVCIARRTAANEIDIFLKEETSKKRIMSRAIRFEDDISERAKRCLRSFKWLLMDETLYFDAVCFANQLIRHALATSNNHLAEEILTILPVSITNVCVLQSQEKVSLLNELNELENYRHLLLGDNL</sequence>
<evidence type="ECO:0000256" key="1">
    <source>
        <dbReference type="ARBA" id="ARBA00022448"/>
    </source>
</evidence>
<evidence type="ECO:0000256" key="3">
    <source>
        <dbReference type="ARBA" id="ARBA00022927"/>
    </source>
</evidence>